<gene>
    <name evidence="2" type="ORF">CYMTET_10564</name>
</gene>
<dbReference type="AlphaFoldDB" id="A0AAE0GPC1"/>
<proteinExistence type="predicted"/>
<dbReference type="PROSITE" id="PS51257">
    <property type="entry name" value="PROKAR_LIPOPROTEIN"/>
    <property type="match status" value="1"/>
</dbReference>
<dbReference type="EMBL" id="LGRX02003763">
    <property type="protein sequence ID" value="KAK3281655.1"/>
    <property type="molecule type" value="Genomic_DNA"/>
</dbReference>
<name>A0AAE0GPC1_9CHLO</name>
<keyword evidence="1" id="KW-0732">Signal</keyword>
<evidence type="ECO:0000313" key="3">
    <source>
        <dbReference type="Proteomes" id="UP001190700"/>
    </source>
</evidence>
<evidence type="ECO:0000256" key="1">
    <source>
        <dbReference type="SAM" id="SignalP"/>
    </source>
</evidence>
<protein>
    <submittedName>
        <fullName evidence="2">Uncharacterized protein</fullName>
    </submittedName>
</protein>
<accession>A0AAE0GPC1</accession>
<feature type="chain" id="PRO_5042048360" evidence="1">
    <location>
        <begin position="20"/>
        <end position="280"/>
    </location>
</feature>
<evidence type="ECO:0000313" key="2">
    <source>
        <dbReference type="EMBL" id="KAK3281655.1"/>
    </source>
</evidence>
<feature type="signal peptide" evidence="1">
    <location>
        <begin position="1"/>
        <end position="19"/>
    </location>
</feature>
<sequence>MWRCNSVYLLLFSACSTLAQVPAKSVVRAQSHVDVRLIAAHDAAKLKAPGYGSRQLPAVAPPGPSDIALFPVEQHSRQLLQGNEVAFREAFIRQVAAAAGIVEYRIEIVSIVEPLEGDAAFADTQGGIVVYFEATFYTGSETAFSLRLQNLPASIFVSEEFLMYGEPTGRVLSSEMVIRSYPPAPSPPPAPPLGAFLCPTCADNFCPPGMAGDVINCTWCDNVRRPDFSPPRTAVDVTNVRGVYNASPWLCDLLFQLSRQRQGWDYVLCHTGSSCWLRHT</sequence>
<keyword evidence="3" id="KW-1185">Reference proteome</keyword>
<reference evidence="2 3" key="1">
    <citation type="journal article" date="2015" name="Genome Biol. Evol.">
        <title>Comparative Genomics of a Bacterivorous Green Alga Reveals Evolutionary Causalities and Consequences of Phago-Mixotrophic Mode of Nutrition.</title>
        <authorList>
            <person name="Burns J.A."/>
            <person name="Paasch A."/>
            <person name="Narechania A."/>
            <person name="Kim E."/>
        </authorList>
    </citation>
    <scope>NUCLEOTIDE SEQUENCE [LARGE SCALE GENOMIC DNA]</scope>
    <source>
        <strain evidence="2 3">PLY_AMNH</strain>
    </source>
</reference>
<organism evidence="2 3">
    <name type="scientific">Cymbomonas tetramitiformis</name>
    <dbReference type="NCBI Taxonomy" id="36881"/>
    <lineage>
        <taxon>Eukaryota</taxon>
        <taxon>Viridiplantae</taxon>
        <taxon>Chlorophyta</taxon>
        <taxon>Pyramimonadophyceae</taxon>
        <taxon>Pyramimonadales</taxon>
        <taxon>Pyramimonadaceae</taxon>
        <taxon>Cymbomonas</taxon>
    </lineage>
</organism>
<comment type="caution">
    <text evidence="2">The sequence shown here is derived from an EMBL/GenBank/DDBJ whole genome shotgun (WGS) entry which is preliminary data.</text>
</comment>
<dbReference type="Proteomes" id="UP001190700">
    <property type="component" value="Unassembled WGS sequence"/>
</dbReference>